<evidence type="ECO:0000256" key="3">
    <source>
        <dbReference type="ARBA" id="ARBA00022664"/>
    </source>
</evidence>
<dbReference type="InterPro" id="IPR008409">
    <property type="entry name" value="SPF27"/>
</dbReference>
<evidence type="ECO:0000256" key="2">
    <source>
        <dbReference type="ARBA" id="ARBA00010788"/>
    </source>
</evidence>
<dbReference type="GO" id="GO:0071013">
    <property type="term" value="C:catalytic step 2 spliceosome"/>
    <property type="evidence" value="ECO:0007669"/>
    <property type="project" value="TreeGrafter"/>
</dbReference>
<protein>
    <submittedName>
        <fullName evidence="8">Pre-mRNA-splicing factor SPF27</fullName>
    </submittedName>
</protein>
<dbReference type="GO" id="GO:0006397">
    <property type="term" value="P:mRNA processing"/>
    <property type="evidence" value="ECO:0007669"/>
    <property type="project" value="UniProtKB-KW"/>
</dbReference>
<dbReference type="RefSeq" id="XP_040722878.1">
    <property type="nucleotide sequence ID" value="XM_040868346.1"/>
</dbReference>
<keyword evidence="6" id="KW-0539">Nucleus</keyword>
<dbReference type="GeneID" id="63784945"/>
<name>A0A1Y2EZK5_PROLT</name>
<dbReference type="Proteomes" id="UP000193685">
    <property type="component" value="Unassembled WGS sequence"/>
</dbReference>
<evidence type="ECO:0000313" key="8">
    <source>
        <dbReference type="EMBL" id="ORY77038.1"/>
    </source>
</evidence>
<dbReference type="PANTHER" id="PTHR13296">
    <property type="entry name" value="BCAS2 PROTEIN"/>
    <property type="match status" value="1"/>
</dbReference>
<evidence type="ECO:0000256" key="6">
    <source>
        <dbReference type="ARBA" id="ARBA00023242"/>
    </source>
</evidence>
<dbReference type="AlphaFoldDB" id="A0A1Y2EZK5"/>
<organism evidence="8 9">
    <name type="scientific">Protomyces lactucae-debilis</name>
    <dbReference type="NCBI Taxonomy" id="2754530"/>
    <lineage>
        <taxon>Eukaryota</taxon>
        <taxon>Fungi</taxon>
        <taxon>Dikarya</taxon>
        <taxon>Ascomycota</taxon>
        <taxon>Taphrinomycotina</taxon>
        <taxon>Taphrinomycetes</taxon>
        <taxon>Taphrinales</taxon>
        <taxon>Protomycetaceae</taxon>
        <taxon>Protomyces</taxon>
    </lineage>
</organism>
<evidence type="ECO:0000256" key="5">
    <source>
        <dbReference type="ARBA" id="ARBA00023187"/>
    </source>
</evidence>
<dbReference type="STRING" id="56484.A0A1Y2EZK5"/>
<evidence type="ECO:0000256" key="4">
    <source>
        <dbReference type="ARBA" id="ARBA00022728"/>
    </source>
</evidence>
<comment type="subcellular location">
    <subcellularLocation>
        <location evidence="1">Nucleus</location>
    </subcellularLocation>
</comment>
<dbReference type="OrthoDB" id="205794at2759"/>
<dbReference type="OMA" id="SAWQESI"/>
<comment type="caution">
    <text evidence="8">The sequence shown here is derived from an EMBL/GenBank/DDBJ whole genome shotgun (WGS) entry which is preliminary data.</text>
</comment>
<dbReference type="GO" id="GO:0008380">
    <property type="term" value="P:RNA splicing"/>
    <property type="evidence" value="ECO:0007669"/>
    <property type="project" value="UniProtKB-KW"/>
</dbReference>
<keyword evidence="5" id="KW-0508">mRNA splicing</keyword>
<evidence type="ECO:0000256" key="7">
    <source>
        <dbReference type="SAM" id="Coils"/>
    </source>
</evidence>
<accession>A0A1Y2EZK5</accession>
<proteinExistence type="inferred from homology"/>
<keyword evidence="9" id="KW-1185">Reference proteome</keyword>
<evidence type="ECO:0000313" key="9">
    <source>
        <dbReference type="Proteomes" id="UP000193685"/>
    </source>
</evidence>
<evidence type="ECO:0000256" key="1">
    <source>
        <dbReference type="ARBA" id="ARBA00004123"/>
    </source>
</evidence>
<keyword evidence="3" id="KW-0507">mRNA processing</keyword>
<dbReference type="GO" id="GO:0071011">
    <property type="term" value="C:precatalytic spliceosome"/>
    <property type="evidence" value="ECO:0007669"/>
    <property type="project" value="TreeGrafter"/>
</dbReference>
<keyword evidence="4" id="KW-0747">Spliceosome</keyword>
<feature type="coiled-coil region" evidence="7">
    <location>
        <begin position="123"/>
        <end position="157"/>
    </location>
</feature>
<dbReference type="PANTHER" id="PTHR13296:SF0">
    <property type="entry name" value="PRE-MRNA-SPLICING FACTOR SPF27"/>
    <property type="match status" value="1"/>
</dbReference>
<keyword evidence="7" id="KW-0175">Coiled coil</keyword>
<sequence>MAAVVDALPYYDTEPTDEERDAVDALIEAELPKKQPLHPSLQATKEWQPRSKLIQQELVRAASGERLAAIDLTRYQDLQLSEETTDLPALMRRNVIAVEAMKTRLDNLSLLKQFGANAWIYHVFKLEQQLKGLERALQATQQETEQLNAQRKREQIKAGERIGDLTEKWRATVSGNLELSVACAMLEAEIEVAETA</sequence>
<dbReference type="EMBL" id="MCFI01000021">
    <property type="protein sequence ID" value="ORY77038.1"/>
    <property type="molecule type" value="Genomic_DNA"/>
</dbReference>
<reference evidence="8 9" key="1">
    <citation type="submission" date="2016-07" db="EMBL/GenBank/DDBJ databases">
        <title>Pervasive Adenine N6-methylation of Active Genes in Fungi.</title>
        <authorList>
            <consortium name="DOE Joint Genome Institute"/>
            <person name="Mondo S.J."/>
            <person name="Dannebaum R.O."/>
            <person name="Kuo R.C."/>
            <person name="Labutti K."/>
            <person name="Haridas S."/>
            <person name="Kuo A."/>
            <person name="Salamov A."/>
            <person name="Ahrendt S.R."/>
            <person name="Lipzen A."/>
            <person name="Sullivan W."/>
            <person name="Andreopoulos W.B."/>
            <person name="Clum A."/>
            <person name="Lindquist E."/>
            <person name="Daum C."/>
            <person name="Ramamoorthy G.K."/>
            <person name="Gryganskyi A."/>
            <person name="Culley D."/>
            <person name="Magnuson J.K."/>
            <person name="James T.Y."/>
            <person name="O'Malley M.A."/>
            <person name="Stajich J.E."/>
            <person name="Spatafora J.W."/>
            <person name="Visel A."/>
            <person name="Grigoriev I.V."/>
        </authorList>
    </citation>
    <scope>NUCLEOTIDE SEQUENCE [LARGE SCALE GENOMIC DNA]</scope>
    <source>
        <strain evidence="8 9">12-1054</strain>
    </source>
</reference>
<comment type="similarity">
    <text evidence="2">Belongs to the SPF27 family.</text>
</comment>
<gene>
    <name evidence="8" type="ORF">BCR37DRAFT_371410</name>
</gene>
<dbReference type="GO" id="GO:0000974">
    <property type="term" value="C:Prp19 complex"/>
    <property type="evidence" value="ECO:0007669"/>
    <property type="project" value="TreeGrafter"/>
</dbReference>
<dbReference type="Pfam" id="PF05700">
    <property type="entry name" value="BCAS2"/>
    <property type="match status" value="1"/>
</dbReference>